<reference evidence="3 4" key="1">
    <citation type="journal article" date="2016" name="Mol. Biol. Evol.">
        <title>Comparative Genomics of Early-Diverging Mushroom-Forming Fungi Provides Insights into the Origins of Lignocellulose Decay Capabilities.</title>
        <authorList>
            <person name="Nagy L.G."/>
            <person name="Riley R."/>
            <person name="Tritt A."/>
            <person name="Adam C."/>
            <person name="Daum C."/>
            <person name="Floudas D."/>
            <person name="Sun H."/>
            <person name="Yadav J.S."/>
            <person name="Pangilinan J."/>
            <person name="Larsson K.H."/>
            <person name="Matsuura K."/>
            <person name="Barry K."/>
            <person name="Labutti K."/>
            <person name="Kuo R."/>
            <person name="Ohm R.A."/>
            <person name="Bhattacharya S.S."/>
            <person name="Shirouzu T."/>
            <person name="Yoshinaga Y."/>
            <person name="Martin F.M."/>
            <person name="Grigoriev I.V."/>
            <person name="Hibbett D.S."/>
        </authorList>
    </citation>
    <scope>NUCLEOTIDE SEQUENCE [LARGE SCALE GENOMIC DNA]</scope>
    <source>
        <strain evidence="3 4">L-15889</strain>
    </source>
</reference>
<protein>
    <recommendedName>
        <fullName evidence="5">Transmembrane protein</fullName>
    </recommendedName>
</protein>
<feature type="transmembrane region" description="Helical" evidence="2">
    <location>
        <begin position="46"/>
        <end position="70"/>
    </location>
</feature>
<keyword evidence="2" id="KW-0472">Membrane</keyword>
<evidence type="ECO:0000313" key="4">
    <source>
        <dbReference type="Proteomes" id="UP000076727"/>
    </source>
</evidence>
<feature type="transmembrane region" description="Helical" evidence="2">
    <location>
        <begin position="76"/>
        <end position="96"/>
    </location>
</feature>
<evidence type="ECO:0000256" key="2">
    <source>
        <dbReference type="SAM" id="Phobius"/>
    </source>
</evidence>
<dbReference type="OrthoDB" id="2666783at2759"/>
<keyword evidence="2" id="KW-0812">Transmembrane</keyword>
<keyword evidence="2" id="KW-1133">Transmembrane helix</keyword>
<proteinExistence type="predicted"/>
<evidence type="ECO:0008006" key="5">
    <source>
        <dbReference type="Google" id="ProtNLM"/>
    </source>
</evidence>
<evidence type="ECO:0000256" key="1">
    <source>
        <dbReference type="SAM" id="MobiDB-lite"/>
    </source>
</evidence>
<dbReference type="AlphaFoldDB" id="A0A165PHB8"/>
<evidence type="ECO:0000313" key="3">
    <source>
        <dbReference type="EMBL" id="KZT68215.1"/>
    </source>
</evidence>
<name>A0A165PHB8_9APHY</name>
<keyword evidence="4" id="KW-1185">Reference proteome</keyword>
<gene>
    <name evidence="3" type="ORF">DAEQUDRAFT_766589</name>
</gene>
<feature type="compositionally biased region" description="Polar residues" evidence="1">
    <location>
        <begin position="423"/>
        <end position="434"/>
    </location>
</feature>
<sequence>MEWWSIFRAARRVVFGVIALVSLLWAILLSVYLAREWKHAVEAQRVIVLLMICMNTVFSVLLYLMIVVVFQFGLEFARTVFLFSAHFAIAVSLTVLGHTFDCSIFKSQSTCTGTYHFSLFMEWTMAVVFLLHAITLCVMANIPQPTPIDRVIMSREKITDDIEGQFHEIDLKSAVSAALSPDLEVQKVERASVAPAMMMTLGSTPTRSVWQSSRAATPVTLSRSSTVDGLPALPYGASSVATFMADRASPAPSYNSTNPAAPRLAPPATRRMRSLRLNRYAVDPLARNGSVGSVASTESSHSSYSQISSATIGGFPRPPQAVVLQRTSSDASTLSQGPRSALPFDLPPQLRPGTPTTARVFNFPRVPTMYSPSTNGPSRADTATPDSFHSVEPTLCFVDRKEANGAVAGEQDEKAKLLARQSMGLSRQPTQKLQLPNPFSPENKSTVARSPTI</sequence>
<feature type="region of interest" description="Disordered" evidence="1">
    <location>
        <begin position="331"/>
        <end position="353"/>
    </location>
</feature>
<dbReference type="EMBL" id="KV429069">
    <property type="protein sequence ID" value="KZT68215.1"/>
    <property type="molecule type" value="Genomic_DNA"/>
</dbReference>
<feature type="transmembrane region" description="Helical" evidence="2">
    <location>
        <begin position="117"/>
        <end position="142"/>
    </location>
</feature>
<feature type="compositionally biased region" description="Polar residues" evidence="1">
    <location>
        <begin position="440"/>
        <end position="453"/>
    </location>
</feature>
<accession>A0A165PHB8</accession>
<dbReference type="STRING" id="1314783.A0A165PHB8"/>
<dbReference type="Proteomes" id="UP000076727">
    <property type="component" value="Unassembled WGS sequence"/>
</dbReference>
<feature type="transmembrane region" description="Helical" evidence="2">
    <location>
        <begin position="12"/>
        <end position="34"/>
    </location>
</feature>
<feature type="region of interest" description="Disordered" evidence="1">
    <location>
        <begin position="422"/>
        <end position="453"/>
    </location>
</feature>
<organism evidence="3 4">
    <name type="scientific">Daedalea quercina L-15889</name>
    <dbReference type="NCBI Taxonomy" id="1314783"/>
    <lineage>
        <taxon>Eukaryota</taxon>
        <taxon>Fungi</taxon>
        <taxon>Dikarya</taxon>
        <taxon>Basidiomycota</taxon>
        <taxon>Agaricomycotina</taxon>
        <taxon>Agaricomycetes</taxon>
        <taxon>Polyporales</taxon>
        <taxon>Fomitopsis</taxon>
    </lineage>
</organism>